<dbReference type="NCBIfam" id="NF003314">
    <property type="entry name" value="PRK04322.1"/>
    <property type="match status" value="1"/>
</dbReference>
<comment type="similarity">
    <text evidence="6 9">Belongs to the PTH2 family.</text>
</comment>
<dbReference type="PANTHER" id="PTHR12649:SF11">
    <property type="entry name" value="PEPTIDYL-TRNA HYDROLASE 2, MITOCHONDRIAL"/>
    <property type="match status" value="1"/>
</dbReference>
<dbReference type="FunFam" id="3.40.1490.10:FF:000001">
    <property type="entry name" value="Peptidyl-tRNA hydrolase 2"/>
    <property type="match status" value="1"/>
</dbReference>
<evidence type="ECO:0000256" key="5">
    <source>
        <dbReference type="ARBA" id="ARBA00022801"/>
    </source>
</evidence>
<dbReference type="AlphaFoldDB" id="D9Q259"/>
<sequence>MKQAIVLRRDLQMGKGKAAAQAAHAACEAVLSIIRSNNSEWSRWLDSWLSQGQKKVVLRVESEGELNRVYEEARAAGLPASMIEDAGLTQLPPGTKTAVAVGPAPAELVDKITGKLKLY</sequence>
<evidence type="ECO:0000256" key="9">
    <source>
        <dbReference type="HAMAP-Rule" id="MF_00628"/>
    </source>
</evidence>
<keyword evidence="5 9" id="KW-0378">Hydrolase</keyword>
<evidence type="ECO:0000256" key="8">
    <source>
        <dbReference type="ARBA" id="ARBA00050038"/>
    </source>
</evidence>
<dbReference type="InterPro" id="IPR023476">
    <property type="entry name" value="Pep_tRNA_hydro_II_dom_sf"/>
</dbReference>
<dbReference type="OrthoDB" id="6075at2157"/>
<dbReference type="eggNOG" id="arCOG04228">
    <property type="taxonomic scope" value="Archaea"/>
</dbReference>
<name>D9Q259_ACIS3</name>
<dbReference type="EMBL" id="CP001742">
    <property type="protein sequence ID" value="ADL19397.1"/>
    <property type="molecule type" value="Genomic_DNA"/>
</dbReference>
<comment type="catalytic activity">
    <reaction evidence="7 9">
        <text>an N-acyl-L-alpha-aminoacyl-tRNA + H2O = an N-acyl-L-amino acid + a tRNA + H(+)</text>
        <dbReference type="Rhea" id="RHEA:54448"/>
        <dbReference type="Rhea" id="RHEA-COMP:10123"/>
        <dbReference type="Rhea" id="RHEA-COMP:13883"/>
        <dbReference type="ChEBI" id="CHEBI:15377"/>
        <dbReference type="ChEBI" id="CHEBI:15378"/>
        <dbReference type="ChEBI" id="CHEBI:59874"/>
        <dbReference type="ChEBI" id="CHEBI:78442"/>
        <dbReference type="ChEBI" id="CHEBI:138191"/>
        <dbReference type="EC" id="3.1.1.29"/>
    </reaction>
</comment>
<evidence type="ECO:0000256" key="3">
    <source>
        <dbReference type="ARBA" id="ARBA00013260"/>
    </source>
</evidence>
<dbReference type="HOGENOM" id="CLU_073661_2_2_2"/>
<keyword evidence="4 9" id="KW-0963">Cytoplasm</keyword>
<dbReference type="Proteomes" id="UP000000346">
    <property type="component" value="Chromosome"/>
</dbReference>
<evidence type="ECO:0000313" key="10">
    <source>
        <dbReference type="EMBL" id="ADL19397.1"/>
    </source>
</evidence>
<dbReference type="GeneID" id="9499234"/>
<dbReference type="GO" id="GO:0004045">
    <property type="term" value="F:peptidyl-tRNA hydrolase activity"/>
    <property type="evidence" value="ECO:0007669"/>
    <property type="project" value="UniProtKB-UniRule"/>
</dbReference>
<evidence type="ECO:0000313" key="11">
    <source>
        <dbReference type="Proteomes" id="UP000000346"/>
    </source>
</evidence>
<evidence type="ECO:0000256" key="2">
    <source>
        <dbReference type="ARBA" id="ARBA00004496"/>
    </source>
</evidence>
<dbReference type="GO" id="GO:0006412">
    <property type="term" value="P:translation"/>
    <property type="evidence" value="ECO:0007669"/>
    <property type="project" value="UniProtKB-UniRule"/>
</dbReference>
<dbReference type="NCBIfam" id="TIGR00283">
    <property type="entry name" value="arch_pth2"/>
    <property type="match status" value="1"/>
</dbReference>
<proteinExistence type="inferred from homology"/>
<dbReference type="Gene3D" id="3.40.1490.10">
    <property type="entry name" value="Bit1"/>
    <property type="match status" value="1"/>
</dbReference>
<dbReference type="PANTHER" id="PTHR12649">
    <property type="entry name" value="PEPTIDYL-TRNA HYDROLASE 2"/>
    <property type="match status" value="1"/>
</dbReference>
<evidence type="ECO:0000256" key="1">
    <source>
        <dbReference type="ARBA" id="ARBA00003043"/>
    </source>
</evidence>
<organism evidence="10 11">
    <name type="scientific">Acidilobus saccharovorans (strain DSM 16705 / JCM 18335 / VKM B-2471 / 345-15)</name>
    <dbReference type="NCBI Taxonomy" id="666510"/>
    <lineage>
        <taxon>Archaea</taxon>
        <taxon>Thermoproteota</taxon>
        <taxon>Thermoprotei</taxon>
        <taxon>Acidilobales</taxon>
        <taxon>Acidilobaceae</taxon>
        <taxon>Acidilobus</taxon>
    </lineage>
</organism>
<dbReference type="EC" id="3.1.1.29" evidence="3 9"/>
<evidence type="ECO:0000256" key="7">
    <source>
        <dbReference type="ARBA" id="ARBA00048707"/>
    </source>
</evidence>
<dbReference type="RefSeq" id="WP_013266909.1">
    <property type="nucleotide sequence ID" value="NC_014374.1"/>
</dbReference>
<dbReference type="InParanoid" id="D9Q259"/>
<evidence type="ECO:0000256" key="6">
    <source>
        <dbReference type="ARBA" id="ARBA00038050"/>
    </source>
</evidence>
<evidence type="ECO:0000256" key="4">
    <source>
        <dbReference type="ARBA" id="ARBA00022490"/>
    </source>
</evidence>
<dbReference type="SUPFAM" id="SSF102462">
    <property type="entry name" value="Peptidyl-tRNA hydrolase II"/>
    <property type="match status" value="1"/>
</dbReference>
<dbReference type="HAMAP" id="MF_00628">
    <property type="entry name" value="Pept_tRNA_hydro_arch"/>
    <property type="match status" value="1"/>
</dbReference>
<dbReference type="STRING" id="666510.ASAC_0992"/>
<dbReference type="Pfam" id="PF01981">
    <property type="entry name" value="PTH2"/>
    <property type="match status" value="1"/>
</dbReference>
<dbReference type="FunCoup" id="D9Q259">
    <property type="interactions" value="187"/>
</dbReference>
<accession>D9Q259</accession>
<dbReference type="KEGG" id="asc:ASAC_0992"/>
<protein>
    <recommendedName>
        <fullName evidence="8 9">Peptidyl-tRNA hydrolase</fullName>
        <shortName evidence="9">PTH</shortName>
        <ecNumber evidence="3 9">3.1.1.29</ecNumber>
    </recommendedName>
</protein>
<keyword evidence="11" id="KW-1185">Reference proteome</keyword>
<dbReference type="GO" id="GO:0005829">
    <property type="term" value="C:cytosol"/>
    <property type="evidence" value="ECO:0007669"/>
    <property type="project" value="TreeGrafter"/>
</dbReference>
<reference evidence="10 11" key="1">
    <citation type="journal article" date="2010" name="Appl. Environ. Microbiol.">
        <title>The genome sequence of the crenarchaeon Acidilobus saccharovorans supports a new order, Acidilobales, and suggests an important ecological role in terrestrial acidic hot springs.</title>
        <authorList>
            <person name="Mardanov A.V."/>
            <person name="Svetlitchnyi V.A."/>
            <person name="Beletsky A.V."/>
            <person name="Prokofeva M.I."/>
            <person name="Bonch-Osmolovskaya E.A."/>
            <person name="Ravin N.V."/>
            <person name="Skryabin K.G."/>
        </authorList>
    </citation>
    <scope>NUCLEOTIDE SEQUENCE [LARGE SCALE GENOMIC DNA]</scope>
    <source>
        <strain evidence="11">DSM 16705 / JCM 18335 / VKM B-2471 / 345-15</strain>
    </source>
</reference>
<dbReference type="InterPro" id="IPR002833">
    <property type="entry name" value="PTH2"/>
</dbReference>
<gene>
    <name evidence="9" type="primary">pth</name>
    <name evidence="10" type="ordered locus">ASAC_0992</name>
</gene>
<comment type="function">
    <text evidence="1 9">The natural substrate for this enzyme may be peptidyl-tRNAs which drop off the ribosome during protein synthesis.</text>
</comment>
<dbReference type="InterPro" id="IPR034759">
    <property type="entry name" value="Pept_tRNA_hydro_arch"/>
</dbReference>
<comment type="subcellular location">
    <subcellularLocation>
        <location evidence="2 9">Cytoplasm</location>
    </subcellularLocation>
</comment>